<organism evidence="1 2">
    <name type="scientific">Crotalaria pallida</name>
    <name type="common">Smooth rattlebox</name>
    <name type="synonym">Crotalaria striata</name>
    <dbReference type="NCBI Taxonomy" id="3830"/>
    <lineage>
        <taxon>Eukaryota</taxon>
        <taxon>Viridiplantae</taxon>
        <taxon>Streptophyta</taxon>
        <taxon>Embryophyta</taxon>
        <taxon>Tracheophyta</taxon>
        <taxon>Spermatophyta</taxon>
        <taxon>Magnoliopsida</taxon>
        <taxon>eudicotyledons</taxon>
        <taxon>Gunneridae</taxon>
        <taxon>Pentapetalae</taxon>
        <taxon>rosids</taxon>
        <taxon>fabids</taxon>
        <taxon>Fabales</taxon>
        <taxon>Fabaceae</taxon>
        <taxon>Papilionoideae</taxon>
        <taxon>50 kb inversion clade</taxon>
        <taxon>genistoids sensu lato</taxon>
        <taxon>core genistoids</taxon>
        <taxon>Crotalarieae</taxon>
        <taxon>Crotalaria</taxon>
    </lineage>
</organism>
<accession>A0AAN9HNC1</accession>
<sequence length="192" mass="21009">MGLLSAPSRSSLIRFSISFGERWSPSCERLQKASPGEQQDELCLTVDESLHSDAFKSLQLCDPASLGIPGGEGKELPTLTGISPLSISDKQAPARTFLLTSCRYGFIPVGIAPLGIDEVIPRSGSILSLSQPALLLSHSVNQPRWKSGSLEKEAFRYTTQCGLDGCGSQSERTFLLRNEWETWLYTSIPFRT</sequence>
<name>A0AAN9HNC1_CROPI</name>
<protein>
    <submittedName>
        <fullName evidence="1">Uncharacterized protein</fullName>
    </submittedName>
</protein>
<gene>
    <name evidence="1" type="ORF">RIF29_46985</name>
</gene>
<comment type="caution">
    <text evidence="1">The sequence shown here is derived from an EMBL/GenBank/DDBJ whole genome shotgun (WGS) entry which is preliminary data.</text>
</comment>
<dbReference type="AlphaFoldDB" id="A0AAN9HNC1"/>
<evidence type="ECO:0000313" key="1">
    <source>
        <dbReference type="EMBL" id="KAK7234336.1"/>
    </source>
</evidence>
<proteinExistence type="predicted"/>
<dbReference type="EMBL" id="JAYWIO010000063">
    <property type="protein sequence ID" value="KAK7234336.1"/>
    <property type="molecule type" value="Genomic_DNA"/>
</dbReference>
<reference evidence="1 2" key="1">
    <citation type="submission" date="2024-01" db="EMBL/GenBank/DDBJ databases">
        <title>The genomes of 5 underutilized Papilionoideae crops provide insights into root nodulation and disease resistanc.</title>
        <authorList>
            <person name="Yuan L."/>
        </authorList>
    </citation>
    <scope>NUCLEOTIDE SEQUENCE [LARGE SCALE GENOMIC DNA]</scope>
    <source>
        <strain evidence="1">ZHUSHIDOU_FW_LH</strain>
        <tissue evidence="1">Leaf</tissue>
    </source>
</reference>
<evidence type="ECO:0000313" key="2">
    <source>
        <dbReference type="Proteomes" id="UP001372338"/>
    </source>
</evidence>
<dbReference type="Proteomes" id="UP001372338">
    <property type="component" value="Unassembled WGS sequence"/>
</dbReference>
<keyword evidence="2" id="KW-1185">Reference proteome</keyword>